<protein>
    <submittedName>
        <fullName evidence="2">Uncharacterized protein</fullName>
    </submittedName>
</protein>
<feature type="chain" id="PRO_5025538737" evidence="1">
    <location>
        <begin position="29"/>
        <end position="192"/>
    </location>
</feature>
<dbReference type="Pfam" id="PF18744">
    <property type="entry name" value="SNAD1"/>
    <property type="match status" value="1"/>
</dbReference>
<dbReference type="InterPro" id="IPR040958">
    <property type="entry name" value="SNAD1"/>
</dbReference>
<keyword evidence="3" id="KW-1185">Reference proteome</keyword>
<proteinExistence type="predicted"/>
<dbReference type="Ensembl" id="ENSSANT00000059977.1">
    <property type="protein sequence ID" value="ENSSANP00000056361.1"/>
    <property type="gene ID" value="ENSSANG00000028259.1"/>
</dbReference>
<sequence length="192" mass="22094">MRIHVQSAGNHKTLLILLYLMFYSYKDTKEESYAVAINLPRNQCQGNFDPLNENFLTQENATCVRNAIFKTKNKFYKGEDLMAAGPCLCDCKKSENCTSKSVSVLLKNYSFSTFKKFLQRRENDSCVVIYTVYSPCQKMSDMQTTGIKAFVFQEIWPNDLLWEGSINNLCYKCGDADNENHCLTLSLLFLFN</sequence>
<dbReference type="Proteomes" id="UP000472260">
    <property type="component" value="Unassembled WGS sequence"/>
</dbReference>
<feature type="signal peptide" evidence="1">
    <location>
        <begin position="1"/>
        <end position="28"/>
    </location>
</feature>
<organism evidence="2 3">
    <name type="scientific">Sinocyclocheilus anshuiensis</name>
    <dbReference type="NCBI Taxonomy" id="1608454"/>
    <lineage>
        <taxon>Eukaryota</taxon>
        <taxon>Metazoa</taxon>
        <taxon>Chordata</taxon>
        <taxon>Craniata</taxon>
        <taxon>Vertebrata</taxon>
        <taxon>Euteleostomi</taxon>
        <taxon>Actinopterygii</taxon>
        <taxon>Neopterygii</taxon>
        <taxon>Teleostei</taxon>
        <taxon>Ostariophysi</taxon>
        <taxon>Cypriniformes</taxon>
        <taxon>Cyprinidae</taxon>
        <taxon>Cyprininae</taxon>
        <taxon>Sinocyclocheilus</taxon>
    </lineage>
</organism>
<evidence type="ECO:0000313" key="3">
    <source>
        <dbReference type="Proteomes" id="UP000472260"/>
    </source>
</evidence>
<name>A0A671PC71_9TELE</name>
<accession>A0A671PC71</accession>
<keyword evidence="1" id="KW-0732">Signal</keyword>
<dbReference type="AlphaFoldDB" id="A0A671PC71"/>
<evidence type="ECO:0000256" key="1">
    <source>
        <dbReference type="SAM" id="SignalP"/>
    </source>
</evidence>
<evidence type="ECO:0000313" key="2">
    <source>
        <dbReference type="Ensembl" id="ENSSANP00000056361.1"/>
    </source>
</evidence>
<reference evidence="2" key="1">
    <citation type="submission" date="2025-08" db="UniProtKB">
        <authorList>
            <consortium name="Ensembl"/>
        </authorList>
    </citation>
    <scope>IDENTIFICATION</scope>
</reference>
<reference evidence="2" key="2">
    <citation type="submission" date="2025-09" db="UniProtKB">
        <authorList>
            <consortium name="Ensembl"/>
        </authorList>
    </citation>
    <scope>IDENTIFICATION</scope>
</reference>